<dbReference type="InterPro" id="IPR050187">
    <property type="entry name" value="Lipid_Phosphate_FormReg"/>
</dbReference>
<dbReference type="SUPFAM" id="SSF111331">
    <property type="entry name" value="NAD kinase/diacylglycerol kinase-like"/>
    <property type="match status" value="1"/>
</dbReference>
<comment type="caution">
    <text evidence="2">The sequence shown here is derived from an EMBL/GenBank/DDBJ whole genome shotgun (WGS) entry which is preliminary data.</text>
</comment>
<gene>
    <name evidence="2" type="ORF">E4U60_002493</name>
</gene>
<dbReference type="Proteomes" id="UP000706124">
    <property type="component" value="Unassembled WGS sequence"/>
</dbReference>
<dbReference type="AlphaFoldDB" id="A0A9P7SG46"/>
<protein>
    <recommendedName>
        <fullName evidence="1">DAGKc domain-containing protein</fullName>
    </recommendedName>
</protein>
<dbReference type="GO" id="GO:0046512">
    <property type="term" value="P:sphingosine biosynthetic process"/>
    <property type="evidence" value="ECO:0007669"/>
    <property type="project" value="TreeGrafter"/>
</dbReference>
<keyword evidence="3" id="KW-1185">Reference proteome</keyword>
<dbReference type="InterPro" id="IPR016064">
    <property type="entry name" value="NAD/diacylglycerol_kinase_sf"/>
</dbReference>
<organism evidence="2 3">
    <name type="scientific">Claviceps pazoutovae</name>
    <dbReference type="NCBI Taxonomy" id="1649127"/>
    <lineage>
        <taxon>Eukaryota</taxon>
        <taxon>Fungi</taxon>
        <taxon>Dikarya</taxon>
        <taxon>Ascomycota</taxon>
        <taxon>Pezizomycotina</taxon>
        <taxon>Sordariomycetes</taxon>
        <taxon>Hypocreomycetidae</taxon>
        <taxon>Hypocreales</taxon>
        <taxon>Clavicipitaceae</taxon>
        <taxon>Claviceps</taxon>
    </lineage>
</organism>
<feature type="domain" description="DAGKc" evidence="1">
    <location>
        <begin position="111"/>
        <end position="276"/>
    </location>
</feature>
<dbReference type="PANTHER" id="PTHR12358:SF108">
    <property type="entry name" value="DAGKC DOMAIN-CONTAINING PROTEIN"/>
    <property type="match status" value="1"/>
</dbReference>
<sequence length="507" mass="55690">MSPSAGLPSRIENVQLQDGNLTWTYVENQQPGHATIDEVLFTLQPVQKTLQKTSQQSSSPTIICCLKEDSAQSPLFSLHLLTTADAGIPEELLTHAPRLSPTGLPDHLQSTPTNKVDVILSTKAGTGRGQSFWTHVLRPLLGFLFSLSQVDNDAASASETGQQKEPWDVLTTQDEQTVRLYAKELHHQNSPRRTIILISGDGGIVDLLNGHEANTQASASHLLALIPLGTANALFHSLHKGLEADSGPTPLVLALRTLFLGTPRGLPMFKALFTPGSRIVSYTSAADNNDKIDLDDKAIAPLARTDTAVSHLYGAIVASHALHASIVHESDTPEYRIHGRARFSMVAEKLLQESHPYQAILEVQSARAASPAIYRHITPNTHSYILLSMVSNLERNFTISPATKPLDGTLHLVHIGAVDSQKIMQAMTGAYQGGTHTLLEWENGERVLYEQVDRVRITTQEEDARWRKFCVDGTIVEVGRGGGMEIERVEEVMFRVLVDRRMEGWDE</sequence>
<dbReference type="PANTHER" id="PTHR12358">
    <property type="entry name" value="SPHINGOSINE KINASE"/>
    <property type="match status" value="1"/>
</dbReference>
<name>A0A9P7SG46_9HYPO</name>
<accession>A0A9P7SG46</accession>
<dbReference type="GO" id="GO:0005737">
    <property type="term" value="C:cytoplasm"/>
    <property type="evidence" value="ECO:0007669"/>
    <property type="project" value="TreeGrafter"/>
</dbReference>
<dbReference type="OrthoDB" id="3853857at2759"/>
<dbReference type="Pfam" id="PF00781">
    <property type="entry name" value="DAGK_cat"/>
    <property type="match status" value="1"/>
</dbReference>
<dbReference type="EMBL" id="SRPO01000211">
    <property type="protein sequence ID" value="KAG5936570.1"/>
    <property type="molecule type" value="Genomic_DNA"/>
</dbReference>
<proteinExistence type="predicted"/>
<dbReference type="PROSITE" id="PS50146">
    <property type="entry name" value="DAGK"/>
    <property type="match status" value="1"/>
</dbReference>
<dbReference type="InterPro" id="IPR017438">
    <property type="entry name" value="ATP-NAD_kinase_N"/>
</dbReference>
<evidence type="ECO:0000313" key="3">
    <source>
        <dbReference type="Proteomes" id="UP000706124"/>
    </source>
</evidence>
<evidence type="ECO:0000313" key="2">
    <source>
        <dbReference type="EMBL" id="KAG5936570.1"/>
    </source>
</evidence>
<evidence type="ECO:0000259" key="1">
    <source>
        <dbReference type="PROSITE" id="PS50146"/>
    </source>
</evidence>
<dbReference type="GO" id="GO:0001727">
    <property type="term" value="F:lipid kinase activity"/>
    <property type="evidence" value="ECO:0007669"/>
    <property type="project" value="TreeGrafter"/>
</dbReference>
<dbReference type="Gene3D" id="3.40.50.10330">
    <property type="entry name" value="Probable inorganic polyphosphate/atp-NAD kinase, domain 1"/>
    <property type="match status" value="1"/>
</dbReference>
<dbReference type="Gene3D" id="2.60.200.40">
    <property type="match status" value="1"/>
</dbReference>
<dbReference type="GO" id="GO:0016020">
    <property type="term" value="C:membrane"/>
    <property type="evidence" value="ECO:0007669"/>
    <property type="project" value="TreeGrafter"/>
</dbReference>
<reference evidence="2 3" key="1">
    <citation type="journal article" date="2020" name="bioRxiv">
        <title>Whole genome comparisons of ergot fungi reveals the divergence and evolution of species within the genus Claviceps are the result of varying mechanisms driving genome evolution and host range expansion.</title>
        <authorList>
            <person name="Wyka S.A."/>
            <person name="Mondo S.J."/>
            <person name="Liu M."/>
            <person name="Dettman J."/>
            <person name="Nalam V."/>
            <person name="Broders K.D."/>
        </authorList>
    </citation>
    <scope>NUCLEOTIDE SEQUENCE [LARGE SCALE GENOMIC DNA]</scope>
    <source>
        <strain evidence="2 3">CCC 1485</strain>
    </source>
</reference>
<dbReference type="InterPro" id="IPR001206">
    <property type="entry name" value="Diacylglycerol_kinase_cat_dom"/>
</dbReference>